<comment type="caution">
    <text evidence="12">The sequence shown here is derived from an EMBL/GenBank/DDBJ whole genome shotgun (WGS) entry which is preliminary data.</text>
</comment>
<keyword evidence="3" id="KW-0540">Nuclease</keyword>
<dbReference type="GO" id="GO:0005634">
    <property type="term" value="C:nucleus"/>
    <property type="evidence" value="ECO:0007669"/>
    <property type="project" value="UniProtKB-SubCell"/>
</dbReference>
<organism evidence="12 13">
    <name type="scientific">Riccia fluitans</name>
    <dbReference type="NCBI Taxonomy" id="41844"/>
    <lineage>
        <taxon>Eukaryota</taxon>
        <taxon>Viridiplantae</taxon>
        <taxon>Streptophyta</taxon>
        <taxon>Embryophyta</taxon>
        <taxon>Marchantiophyta</taxon>
        <taxon>Marchantiopsida</taxon>
        <taxon>Marchantiidae</taxon>
        <taxon>Marchantiales</taxon>
        <taxon>Ricciaceae</taxon>
        <taxon>Riccia</taxon>
    </lineage>
</organism>
<dbReference type="Pfam" id="PF13589">
    <property type="entry name" value="HATPase_c_3"/>
    <property type="match status" value="1"/>
</dbReference>
<keyword evidence="4" id="KW-0479">Metal-binding</keyword>
<feature type="compositionally biased region" description="Basic and acidic residues" evidence="10">
    <location>
        <begin position="169"/>
        <end position="178"/>
    </location>
</feature>
<dbReference type="InterPro" id="IPR041006">
    <property type="entry name" value="Morc_S5"/>
</dbReference>
<proteinExistence type="inferred from homology"/>
<evidence type="ECO:0000256" key="6">
    <source>
        <dbReference type="ARBA" id="ARBA00022771"/>
    </source>
</evidence>
<sequence>MSSATLDLNSLPEEGLCHDVFEYKGLLRKDGVLVSSIAVKNLPMTLPYELNFSRYIYASLYPIESLPAFELHPYPERGEHEDHYRFEWLKFLKYLYERDKVVPITVDGWQLFISPPRVSPTERSSVRVCYRKSPNNDRPPAQVIPPAHQQPAAPPARQFANGNGQPRQATERASRVERVQQTATPPNPRRFGQMHPSYLQTLAQLHASWQFGGLAELVDNSRDAHATRINISISMVKLRGKPELTPMLKVEDNGKGMNHGEIVRMLQFGHKRPTEYDQDQIGHFGVGFKSGSMRLGKDVIVLTQSKDSRSIGFLSTSYNADKEVLEVPIVTYRYIHGVMELDESVQTEEQGKASLQAVKTFSPFNEFEIGSLFDKVGDGNGTSIFIYNLDRWGKDYALKWDDEEASKCRKERDITIRSGRVRARPSQTSKEIPLDYSLRAYLEVLFLDPRMIISVQGSKVKTKRLAQSLNKTSRRRGNVCNIPVELYLGRSPVEYNRGNCGIFLYWHGRLIEGYKRVGGMLHSADVGRGVIGVIDVTTLMEHEDGRTSVLNTKQAFEDCEEYAMLEQWLGDQFNDYWNTQFDRLEVIRNDKAHFEPDREWVQCDKCRKWRKLPGGVHSRDLPDEWFCYMKPYERTCNEPEEKAEEDVVTVGVNRSSAPPLLPAKDVTPKVEVEGEDEEPVVIKRQTRKSSAASTTPAKQTPARGRIYDPLLRSVGDGSGGL</sequence>
<evidence type="ECO:0000256" key="8">
    <source>
        <dbReference type="ARBA" id="ARBA00023054"/>
    </source>
</evidence>
<feature type="region of interest" description="Disordered" evidence="10">
    <location>
        <begin position="131"/>
        <end position="194"/>
    </location>
</feature>
<accession>A0ABD1XMW6</accession>
<dbReference type="Gene3D" id="3.30.565.10">
    <property type="entry name" value="Histidine kinase-like ATPase, C-terminal domain"/>
    <property type="match status" value="1"/>
</dbReference>
<keyword evidence="5" id="KW-0255">Endonuclease</keyword>
<dbReference type="Gene3D" id="3.30.40.100">
    <property type="match status" value="1"/>
</dbReference>
<comment type="similarity">
    <text evidence="2">Belongs to the MORC ATPase protein family.</text>
</comment>
<name>A0ABD1XMW6_9MARC</name>
<dbReference type="GO" id="GO:0004519">
    <property type="term" value="F:endonuclease activity"/>
    <property type="evidence" value="ECO:0007669"/>
    <property type="project" value="UniProtKB-KW"/>
</dbReference>
<feature type="compositionally biased region" description="Polar residues" evidence="10">
    <location>
        <begin position="688"/>
        <end position="698"/>
    </location>
</feature>
<keyword evidence="9" id="KW-0539">Nucleus</keyword>
<evidence type="ECO:0000313" key="13">
    <source>
        <dbReference type="Proteomes" id="UP001605036"/>
    </source>
</evidence>
<evidence type="ECO:0000256" key="3">
    <source>
        <dbReference type="ARBA" id="ARBA00022722"/>
    </source>
</evidence>
<evidence type="ECO:0000256" key="1">
    <source>
        <dbReference type="ARBA" id="ARBA00004123"/>
    </source>
</evidence>
<evidence type="ECO:0000256" key="5">
    <source>
        <dbReference type="ARBA" id="ARBA00022759"/>
    </source>
</evidence>
<keyword evidence="5" id="KW-0378">Hydrolase</keyword>
<evidence type="ECO:0000256" key="2">
    <source>
        <dbReference type="ARBA" id="ARBA00007845"/>
    </source>
</evidence>
<evidence type="ECO:0000256" key="4">
    <source>
        <dbReference type="ARBA" id="ARBA00022723"/>
    </source>
</evidence>
<dbReference type="PROSITE" id="PS51050">
    <property type="entry name" value="ZF_CW"/>
    <property type="match status" value="1"/>
</dbReference>
<dbReference type="Pfam" id="PF07496">
    <property type="entry name" value="zf-CW"/>
    <property type="match status" value="1"/>
</dbReference>
<feature type="region of interest" description="Disordered" evidence="10">
    <location>
        <begin position="668"/>
        <end position="721"/>
    </location>
</feature>
<dbReference type="SUPFAM" id="SSF55874">
    <property type="entry name" value="ATPase domain of HSP90 chaperone/DNA topoisomerase II/histidine kinase"/>
    <property type="match status" value="1"/>
</dbReference>
<protein>
    <recommendedName>
        <fullName evidence="11">CW-type domain-containing protein</fullName>
    </recommendedName>
</protein>
<dbReference type="AlphaFoldDB" id="A0ABD1XMW6"/>
<dbReference type="PANTHER" id="PTHR23336:SF11">
    <property type="entry name" value="OS06G0622000 PROTEIN"/>
    <property type="match status" value="1"/>
</dbReference>
<evidence type="ECO:0000256" key="9">
    <source>
        <dbReference type="ARBA" id="ARBA00023242"/>
    </source>
</evidence>
<keyword evidence="7" id="KW-0862">Zinc</keyword>
<keyword evidence="6" id="KW-0863">Zinc-finger</keyword>
<dbReference type="InterPro" id="IPR036890">
    <property type="entry name" value="HATPase_C_sf"/>
</dbReference>
<dbReference type="Proteomes" id="UP001605036">
    <property type="component" value="Unassembled WGS sequence"/>
</dbReference>
<dbReference type="InterPro" id="IPR045261">
    <property type="entry name" value="MORC_ATPase"/>
</dbReference>
<dbReference type="PANTHER" id="PTHR23336">
    <property type="entry name" value="ZINC FINGER CW-TYPE COILED-COIL DOMAIN PROTEIN 3"/>
    <property type="match status" value="1"/>
</dbReference>
<keyword evidence="8" id="KW-0175">Coiled coil</keyword>
<dbReference type="InterPro" id="IPR011124">
    <property type="entry name" value="Znf_CW"/>
</dbReference>
<evidence type="ECO:0000313" key="12">
    <source>
        <dbReference type="EMBL" id="KAL2610281.1"/>
    </source>
</evidence>
<reference evidence="12 13" key="1">
    <citation type="submission" date="2024-09" db="EMBL/GenBank/DDBJ databases">
        <title>Chromosome-scale assembly of Riccia fluitans.</title>
        <authorList>
            <person name="Paukszto L."/>
            <person name="Sawicki J."/>
            <person name="Karawczyk K."/>
            <person name="Piernik-Szablinska J."/>
            <person name="Szczecinska M."/>
            <person name="Mazdziarz M."/>
        </authorList>
    </citation>
    <scope>NUCLEOTIDE SEQUENCE [LARGE SCALE GENOMIC DNA]</scope>
    <source>
        <strain evidence="12">Rf_01</strain>
        <tissue evidence="12">Aerial parts of the thallus</tissue>
    </source>
</reference>
<dbReference type="Pfam" id="PF17942">
    <property type="entry name" value="Morc6_S5"/>
    <property type="match status" value="1"/>
</dbReference>
<dbReference type="GO" id="GO:0008270">
    <property type="term" value="F:zinc ion binding"/>
    <property type="evidence" value="ECO:0007669"/>
    <property type="project" value="UniProtKB-KW"/>
</dbReference>
<evidence type="ECO:0000259" key="11">
    <source>
        <dbReference type="PROSITE" id="PS51050"/>
    </source>
</evidence>
<keyword evidence="13" id="KW-1185">Reference proteome</keyword>
<dbReference type="EMBL" id="JBHFFA010000008">
    <property type="protein sequence ID" value="KAL2610281.1"/>
    <property type="molecule type" value="Genomic_DNA"/>
</dbReference>
<feature type="compositionally biased region" description="Low complexity" evidence="10">
    <location>
        <begin position="139"/>
        <end position="160"/>
    </location>
</feature>
<gene>
    <name evidence="12" type="ORF">R1flu_028854</name>
</gene>
<dbReference type="GO" id="GO:0031349">
    <property type="term" value="P:positive regulation of defense response"/>
    <property type="evidence" value="ECO:0007669"/>
    <property type="project" value="UniProtKB-ARBA"/>
</dbReference>
<evidence type="ECO:0000256" key="7">
    <source>
        <dbReference type="ARBA" id="ARBA00022833"/>
    </source>
</evidence>
<feature type="domain" description="CW-type" evidence="11">
    <location>
        <begin position="594"/>
        <end position="644"/>
    </location>
</feature>
<evidence type="ECO:0000256" key="10">
    <source>
        <dbReference type="SAM" id="MobiDB-lite"/>
    </source>
</evidence>
<comment type="subcellular location">
    <subcellularLocation>
        <location evidence="1">Nucleus</location>
    </subcellularLocation>
</comment>